<evidence type="ECO:0000256" key="3">
    <source>
        <dbReference type="ARBA" id="ARBA00012485"/>
    </source>
</evidence>
<feature type="domain" description="HECT" evidence="9">
    <location>
        <begin position="467"/>
        <end position="795"/>
    </location>
</feature>
<feature type="compositionally biased region" description="Low complexity" evidence="8">
    <location>
        <begin position="27"/>
        <end position="37"/>
    </location>
</feature>
<dbReference type="GO" id="GO:0061630">
    <property type="term" value="F:ubiquitin protein ligase activity"/>
    <property type="evidence" value="ECO:0007669"/>
    <property type="project" value="UniProtKB-EC"/>
</dbReference>
<dbReference type="Gene3D" id="3.30.2410.10">
    <property type="entry name" value="Hect, E3 ligase catalytic domain"/>
    <property type="match status" value="1"/>
</dbReference>
<reference evidence="10" key="1">
    <citation type="journal article" date="2020" name="Fungal Divers.">
        <title>Resolving the Mortierellaceae phylogeny through synthesis of multi-gene phylogenetics and phylogenomics.</title>
        <authorList>
            <person name="Vandepol N."/>
            <person name="Liber J."/>
            <person name="Desiro A."/>
            <person name="Na H."/>
            <person name="Kennedy M."/>
            <person name="Barry K."/>
            <person name="Grigoriev I.V."/>
            <person name="Miller A.N."/>
            <person name="O'Donnell K."/>
            <person name="Stajich J.E."/>
            <person name="Bonito G."/>
        </authorList>
    </citation>
    <scope>NUCLEOTIDE SEQUENCE</scope>
    <source>
        <strain evidence="10">NRRL 2591</strain>
    </source>
</reference>
<feature type="active site" description="Glycyl thioester intermediate" evidence="7">
    <location>
        <position position="763"/>
    </location>
</feature>
<comment type="caution">
    <text evidence="10">The sequence shown here is derived from an EMBL/GenBank/DDBJ whole genome shotgun (WGS) entry which is preliminary data.</text>
</comment>
<dbReference type="PANTHER" id="PTHR45700">
    <property type="entry name" value="UBIQUITIN-PROTEIN LIGASE E3C"/>
    <property type="match status" value="1"/>
</dbReference>
<evidence type="ECO:0000313" key="10">
    <source>
        <dbReference type="EMBL" id="KAF9549756.1"/>
    </source>
</evidence>
<evidence type="ECO:0000313" key="11">
    <source>
        <dbReference type="Proteomes" id="UP000723463"/>
    </source>
</evidence>
<dbReference type="AlphaFoldDB" id="A0A9P6K7D1"/>
<gene>
    <name evidence="10" type="primary">HUL4</name>
    <name evidence="10" type="ORF">EC957_002821</name>
</gene>
<evidence type="ECO:0000256" key="8">
    <source>
        <dbReference type="SAM" id="MobiDB-lite"/>
    </source>
</evidence>
<evidence type="ECO:0000256" key="7">
    <source>
        <dbReference type="PROSITE-ProRule" id="PRU00104"/>
    </source>
</evidence>
<protein>
    <recommendedName>
        <fullName evidence="3">HECT-type E3 ubiquitin transferase</fullName>
        <ecNumber evidence="3">2.3.2.26</ecNumber>
    </recommendedName>
</protein>
<proteinExistence type="predicted"/>
<dbReference type="GO" id="GO:0000209">
    <property type="term" value="P:protein polyubiquitination"/>
    <property type="evidence" value="ECO:0007669"/>
    <property type="project" value="InterPro"/>
</dbReference>
<comment type="subcellular location">
    <subcellularLocation>
        <location evidence="2">Cytoplasm</location>
    </subcellularLocation>
</comment>
<dbReference type="Gene3D" id="3.90.1750.10">
    <property type="entry name" value="Hect, E3 ligase catalytic domains"/>
    <property type="match status" value="1"/>
</dbReference>
<dbReference type="FunFam" id="3.30.2160.10:FF:000004">
    <property type="entry name" value="probable E3 ubiquitin-protein ligase HERC4 isoform X1"/>
    <property type="match status" value="1"/>
</dbReference>
<evidence type="ECO:0000256" key="5">
    <source>
        <dbReference type="ARBA" id="ARBA00022679"/>
    </source>
</evidence>
<dbReference type="EC" id="2.3.2.26" evidence="3"/>
<dbReference type="Proteomes" id="UP000723463">
    <property type="component" value="Unassembled WGS sequence"/>
</dbReference>
<name>A0A9P6K7D1_9FUNG</name>
<evidence type="ECO:0000256" key="2">
    <source>
        <dbReference type="ARBA" id="ARBA00004496"/>
    </source>
</evidence>
<dbReference type="GO" id="GO:0005737">
    <property type="term" value="C:cytoplasm"/>
    <property type="evidence" value="ECO:0007669"/>
    <property type="project" value="UniProtKB-SubCell"/>
</dbReference>
<evidence type="ECO:0000256" key="1">
    <source>
        <dbReference type="ARBA" id="ARBA00000885"/>
    </source>
</evidence>
<evidence type="ECO:0000256" key="4">
    <source>
        <dbReference type="ARBA" id="ARBA00022490"/>
    </source>
</evidence>
<keyword evidence="6 7" id="KW-0833">Ubl conjugation pathway</keyword>
<evidence type="ECO:0000256" key="6">
    <source>
        <dbReference type="ARBA" id="ARBA00022786"/>
    </source>
</evidence>
<dbReference type="FunFam" id="3.30.2410.10:FF:000003">
    <property type="entry name" value="probable E3 ubiquitin-protein ligase HERC4 isoform X1"/>
    <property type="match status" value="1"/>
</dbReference>
<organism evidence="10 11">
    <name type="scientific">Mortierella hygrophila</name>
    <dbReference type="NCBI Taxonomy" id="979708"/>
    <lineage>
        <taxon>Eukaryota</taxon>
        <taxon>Fungi</taxon>
        <taxon>Fungi incertae sedis</taxon>
        <taxon>Mucoromycota</taxon>
        <taxon>Mortierellomycotina</taxon>
        <taxon>Mortierellomycetes</taxon>
        <taxon>Mortierellales</taxon>
        <taxon>Mortierellaceae</taxon>
        <taxon>Mortierella</taxon>
    </lineage>
</organism>
<dbReference type="EMBL" id="JAAAXW010000016">
    <property type="protein sequence ID" value="KAF9549756.1"/>
    <property type="molecule type" value="Genomic_DNA"/>
</dbReference>
<dbReference type="InterPro" id="IPR044611">
    <property type="entry name" value="E3A/B/C-like"/>
</dbReference>
<keyword evidence="11" id="KW-1185">Reference proteome</keyword>
<dbReference type="CDD" id="cd00078">
    <property type="entry name" value="HECTc"/>
    <property type="match status" value="1"/>
</dbReference>
<keyword evidence="5" id="KW-0808">Transferase</keyword>
<dbReference type="SMART" id="SM00119">
    <property type="entry name" value="HECTc"/>
    <property type="match status" value="1"/>
</dbReference>
<dbReference type="InterPro" id="IPR000569">
    <property type="entry name" value="HECT_dom"/>
</dbReference>
<dbReference type="PROSITE" id="PS50237">
    <property type="entry name" value="HECT"/>
    <property type="match status" value="1"/>
</dbReference>
<dbReference type="SUPFAM" id="SSF56204">
    <property type="entry name" value="Hect, E3 ligase catalytic domain"/>
    <property type="match status" value="1"/>
</dbReference>
<dbReference type="PANTHER" id="PTHR45700:SF8">
    <property type="entry name" value="HECT-TYPE E3 UBIQUITIN TRANSFERASE"/>
    <property type="match status" value="1"/>
</dbReference>
<dbReference type="InterPro" id="IPR035983">
    <property type="entry name" value="Hect_E3_ubiquitin_ligase"/>
</dbReference>
<sequence length="795" mass="91090">MTSQGYSPYAYLSGSQSQQQLPAPRPSSTSTSTSSSTYESQGNHLIIGKCMFCKSQLCYPQAVKVFQCVTCDTINDLIPASGAVPQEPLTLAQIQQALERAEEKRVETGGELDYTELGTLLREKLRKLAAFNSIFSSGRPITYEHCGVNLEEARQAFSLLVAMPNSIALAVMTSVEAILKRPGKYVHRKTSFIHGLEIKDKEDLKFIMLMFECPWLTRHRTPQESEYHHNITKRLFTIISNLPSDLHKYLSSWFTNCLSTQIFHNRINFVNKFITQRLSNQQKSTDRNQHIIYQSDPRIQAAARVMHLFFKANQPNEKDLPEFGGKNRSGDDFVIVPFTKDSATKSQKIPIDEYYNMIVDLIELPVDFCAWESRSTMFTFCQYPFLISMGAKMQIMAWDAKRQMEIKMQKTIEALVMQKRLRASENGGDATGITLLTQAELQQAPLLILKVHRNNLIEESLTQLSRNEMDLKKSLRIEFVGEDGVDAGGLRKEWFLLLVRQLFDPQYGMFIYDDQSQYCWFNPASFESLDQFYLVGVVIGLAIYNSTILDLPLPLAVYKKLLNIPVALEDLATFRPDLAKGFDQLLNYEEEDVEDVFCLNFVGSYEAYGENVEVPLIPNGDDIPVTNLNKRQYVERYANFIMNKSISDQFESFRRGFYLVCGGHALSLFRPEEIEFLVRGSAEPLDIDQLRSVTVYEGFNDDHEVIKNFWSIFKEFEDKNQRRLLQFITASDRYPATGIANLTFKITCMGSHDSNHYPTTHTCFNQLCLYNYRGRDKLKNMLIRAMNESEGFGVK</sequence>
<dbReference type="Gene3D" id="3.30.2160.10">
    <property type="entry name" value="Hect, E3 ligase catalytic domain"/>
    <property type="match status" value="1"/>
</dbReference>
<feature type="region of interest" description="Disordered" evidence="8">
    <location>
        <begin position="14"/>
        <end position="38"/>
    </location>
</feature>
<keyword evidence="4" id="KW-0963">Cytoplasm</keyword>
<evidence type="ECO:0000259" key="9">
    <source>
        <dbReference type="PROSITE" id="PS50237"/>
    </source>
</evidence>
<dbReference type="Pfam" id="PF00632">
    <property type="entry name" value="HECT"/>
    <property type="match status" value="1"/>
</dbReference>
<comment type="catalytic activity">
    <reaction evidence="1">
        <text>S-ubiquitinyl-[E2 ubiquitin-conjugating enzyme]-L-cysteine + [acceptor protein]-L-lysine = [E2 ubiquitin-conjugating enzyme]-L-cysteine + N(6)-ubiquitinyl-[acceptor protein]-L-lysine.</text>
        <dbReference type="EC" id="2.3.2.26"/>
    </reaction>
</comment>
<accession>A0A9P6K7D1</accession>